<comment type="subcellular location">
    <subcellularLocation>
        <location evidence="1">Membrane</location>
    </subcellularLocation>
</comment>
<dbReference type="Proteomes" id="UP000298416">
    <property type="component" value="Unassembled WGS sequence"/>
</dbReference>
<keyword evidence="4 8" id="KW-1133">Transmembrane helix</keyword>
<dbReference type="InterPro" id="IPR005349">
    <property type="entry name" value="TMEM14"/>
</dbReference>
<dbReference type="SMART" id="SM00360">
    <property type="entry name" value="RRM"/>
    <property type="match status" value="1"/>
</dbReference>
<evidence type="ECO:0000313" key="10">
    <source>
        <dbReference type="EMBL" id="KAG6435231.1"/>
    </source>
</evidence>
<dbReference type="InterPro" id="IPR044890">
    <property type="entry name" value="TMEM14_sf"/>
</dbReference>
<evidence type="ECO:0000259" key="9">
    <source>
        <dbReference type="PROSITE" id="PS50102"/>
    </source>
</evidence>
<comment type="caution">
    <text evidence="10">The sequence shown here is derived from an EMBL/GenBank/DDBJ whole genome shotgun (WGS) entry which is preliminary data.</text>
</comment>
<dbReference type="GO" id="GO:0003723">
    <property type="term" value="F:RNA binding"/>
    <property type="evidence" value="ECO:0007669"/>
    <property type="project" value="UniProtKB-UniRule"/>
</dbReference>
<name>A0A8X8YMN1_SALSN</name>
<feature type="region of interest" description="Disordered" evidence="7">
    <location>
        <begin position="191"/>
        <end position="228"/>
    </location>
</feature>
<feature type="transmembrane region" description="Helical" evidence="8">
    <location>
        <begin position="234"/>
        <end position="251"/>
    </location>
</feature>
<reference evidence="10" key="1">
    <citation type="submission" date="2018-01" db="EMBL/GenBank/DDBJ databases">
        <authorList>
            <person name="Mao J.F."/>
        </authorList>
    </citation>
    <scope>NUCLEOTIDE SEQUENCE</scope>
    <source>
        <strain evidence="10">Huo1</strain>
        <tissue evidence="10">Leaf</tissue>
    </source>
</reference>
<keyword evidence="3 8" id="KW-0812">Transmembrane</keyword>
<feature type="domain" description="RRM" evidence="9">
    <location>
        <begin position="7"/>
        <end position="85"/>
    </location>
</feature>
<dbReference type="AlphaFoldDB" id="A0A8X8YMN1"/>
<feature type="transmembrane region" description="Helical" evidence="8">
    <location>
        <begin position="258"/>
        <end position="276"/>
    </location>
</feature>
<evidence type="ECO:0000256" key="6">
    <source>
        <dbReference type="PROSITE-ProRule" id="PRU00176"/>
    </source>
</evidence>
<organism evidence="10">
    <name type="scientific">Salvia splendens</name>
    <name type="common">Scarlet sage</name>
    <dbReference type="NCBI Taxonomy" id="180675"/>
    <lineage>
        <taxon>Eukaryota</taxon>
        <taxon>Viridiplantae</taxon>
        <taxon>Streptophyta</taxon>
        <taxon>Embryophyta</taxon>
        <taxon>Tracheophyta</taxon>
        <taxon>Spermatophyta</taxon>
        <taxon>Magnoliopsida</taxon>
        <taxon>eudicotyledons</taxon>
        <taxon>Gunneridae</taxon>
        <taxon>Pentapetalae</taxon>
        <taxon>asterids</taxon>
        <taxon>lamiids</taxon>
        <taxon>Lamiales</taxon>
        <taxon>Lamiaceae</taxon>
        <taxon>Nepetoideae</taxon>
        <taxon>Mentheae</taxon>
        <taxon>Salviinae</taxon>
        <taxon>Salvia</taxon>
        <taxon>Salvia subgen. Calosphace</taxon>
        <taxon>core Calosphace</taxon>
    </lineage>
</organism>
<accession>A0A8X8YMN1</accession>
<keyword evidence="5 8" id="KW-0472">Membrane</keyword>
<dbReference type="GO" id="GO:0016020">
    <property type="term" value="C:membrane"/>
    <property type="evidence" value="ECO:0007669"/>
    <property type="project" value="UniProtKB-SubCell"/>
</dbReference>
<comment type="similarity">
    <text evidence="2">Belongs to the TMEM14 family.</text>
</comment>
<dbReference type="InterPro" id="IPR000504">
    <property type="entry name" value="RRM_dom"/>
</dbReference>
<dbReference type="InterPro" id="IPR050441">
    <property type="entry name" value="RBM"/>
</dbReference>
<evidence type="ECO:0000256" key="8">
    <source>
        <dbReference type="SAM" id="Phobius"/>
    </source>
</evidence>
<dbReference type="Pfam" id="PF03647">
    <property type="entry name" value="Tmemb_14"/>
    <property type="match status" value="1"/>
</dbReference>
<dbReference type="PROSITE" id="PS50102">
    <property type="entry name" value="RRM"/>
    <property type="match status" value="1"/>
</dbReference>
<feature type="transmembrane region" description="Helical" evidence="8">
    <location>
        <begin position="312"/>
        <end position="330"/>
    </location>
</feature>
<feature type="transmembrane region" description="Helical" evidence="8">
    <location>
        <begin position="282"/>
        <end position="300"/>
    </location>
</feature>
<protein>
    <recommendedName>
        <fullName evidence="9">RRM domain-containing protein</fullName>
    </recommendedName>
</protein>
<dbReference type="InterPro" id="IPR012677">
    <property type="entry name" value="Nucleotide-bd_a/b_plait_sf"/>
</dbReference>
<evidence type="ECO:0000256" key="4">
    <source>
        <dbReference type="ARBA" id="ARBA00022989"/>
    </source>
</evidence>
<dbReference type="Gene3D" id="3.30.70.330">
    <property type="match status" value="1"/>
</dbReference>
<gene>
    <name evidence="10" type="ORF">SASPL_100101</name>
</gene>
<keyword evidence="11" id="KW-1185">Reference proteome</keyword>
<dbReference type="Pfam" id="PF00076">
    <property type="entry name" value="RRM_1"/>
    <property type="match status" value="1"/>
</dbReference>
<evidence type="ECO:0000256" key="7">
    <source>
        <dbReference type="SAM" id="MobiDB-lite"/>
    </source>
</evidence>
<dbReference type="PANTHER" id="PTHR48034">
    <property type="entry name" value="TRANSFORMER-2 SEX-DETERMINING PROTEIN-RELATED"/>
    <property type="match status" value="1"/>
</dbReference>
<dbReference type="SUPFAM" id="SSF54928">
    <property type="entry name" value="RNA-binding domain, RBD"/>
    <property type="match status" value="1"/>
</dbReference>
<reference evidence="10" key="2">
    <citation type="submission" date="2020-08" db="EMBL/GenBank/DDBJ databases">
        <title>Plant Genome Project.</title>
        <authorList>
            <person name="Zhang R.-G."/>
        </authorList>
    </citation>
    <scope>NUCLEOTIDE SEQUENCE</scope>
    <source>
        <strain evidence="10">Huo1</strain>
        <tissue evidence="10">Leaf</tissue>
    </source>
</reference>
<dbReference type="EMBL" id="PNBA02000001">
    <property type="protein sequence ID" value="KAG6435231.1"/>
    <property type="molecule type" value="Genomic_DNA"/>
</dbReference>
<dbReference type="InterPro" id="IPR035979">
    <property type="entry name" value="RBD_domain_sf"/>
</dbReference>
<dbReference type="Gene3D" id="1.10.10.1740">
    <property type="entry name" value="Transmembrane protein 14-like"/>
    <property type="match status" value="1"/>
</dbReference>
<feature type="compositionally biased region" description="Gly residues" evidence="7">
    <location>
        <begin position="194"/>
        <end position="215"/>
    </location>
</feature>
<sequence length="334" mass="35121">MARRVASELFVSRLSFYITTGELERLFSPFGLIEQVRLVKDPRTQRPKGFGFVKFVREIDAKNALKAMNGRIVNSRLIFVELAEATNPGDMGEFLAFSQSALLLLPTSPLRSSRKHHLLTSCSRSSLSVTTPVAHLSKKHSMFPTSHGGRNQCSWRTVAGLVSDSKVPTTFTVDSAGEGIDILPDSGGSDNIIGGAGGNGGGGGGGGNDGNNGGEGNEDESHEKRRGMSMSQKLTLGYAALVGIGGAMGYLKGGSQKSLIAGGVSASVLVFVYTMLPTNPFLASSVGLLLSASLLGVMGLRFKKSGKIFPTGIVTFVSLVMTGGYMHGILHGLH</sequence>
<evidence type="ECO:0000313" key="11">
    <source>
        <dbReference type="Proteomes" id="UP000298416"/>
    </source>
</evidence>
<evidence type="ECO:0000256" key="1">
    <source>
        <dbReference type="ARBA" id="ARBA00004370"/>
    </source>
</evidence>
<proteinExistence type="inferred from homology"/>
<evidence type="ECO:0000256" key="2">
    <source>
        <dbReference type="ARBA" id="ARBA00007590"/>
    </source>
</evidence>
<evidence type="ECO:0000256" key="3">
    <source>
        <dbReference type="ARBA" id="ARBA00022692"/>
    </source>
</evidence>
<evidence type="ECO:0000256" key="5">
    <source>
        <dbReference type="ARBA" id="ARBA00023136"/>
    </source>
</evidence>
<keyword evidence="6" id="KW-0694">RNA-binding</keyword>